<feature type="active site" description="Charge relay system" evidence="5">
    <location>
        <position position="145"/>
    </location>
</feature>
<proteinExistence type="inferred from homology"/>
<keyword evidence="9" id="KW-1185">Reference proteome</keyword>
<dbReference type="EC" id="3.5.1.4" evidence="3"/>
<dbReference type="InterPro" id="IPR023631">
    <property type="entry name" value="Amidase_dom"/>
</dbReference>
<organism evidence="8 9">
    <name type="scientific">Aspergillus sclerotiicarbonarius (strain CBS 121057 / IBT 28362)</name>
    <dbReference type="NCBI Taxonomy" id="1448318"/>
    <lineage>
        <taxon>Eukaryota</taxon>
        <taxon>Fungi</taxon>
        <taxon>Dikarya</taxon>
        <taxon>Ascomycota</taxon>
        <taxon>Pezizomycotina</taxon>
        <taxon>Eurotiomycetes</taxon>
        <taxon>Eurotiomycetidae</taxon>
        <taxon>Eurotiales</taxon>
        <taxon>Aspergillaceae</taxon>
        <taxon>Aspergillus</taxon>
        <taxon>Aspergillus subgen. Circumdati</taxon>
    </lineage>
</organism>
<feature type="binding site" evidence="6">
    <location>
        <begin position="241"/>
        <end position="244"/>
    </location>
    <ligand>
        <name>substrate</name>
    </ligand>
</feature>
<evidence type="ECO:0000256" key="1">
    <source>
        <dbReference type="ARBA" id="ARBA00001311"/>
    </source>
</evidence>
<evidence type="ECO:0000313" key="8">
    <source>
        <dbReference type="EMBL" id="PYI07558.1"/>
    </source>
</evidence>
<keyword evidence="4" id="KW-0378">Hydrolase</keyword>
<feature type="binding site" evidence="6">
    <location>
        <position position="194"/>
    </location>
    <ligand>
        <name>substrate</name>
    </ligand>
</feature>
<dbReference type="SUPFAM" id="SSF75304">
    <property type="entry name" value="Amidase signature (AS) enzymes"/>
    <property type="match status" value="1"/>
</dbReference>
<evidence type="ECO:0000256" key="5">
    <source>
        <dbReference type="PIRSR" id="PIRSR001221-1"/>
    </source>
</evidence>
<dbReference type="Gene3D" id="3.90.1300.10">
    <property type="entry name" value="Amidase signature (AS) domain"/>
    <property type="match status" value="1"/>
</dbReference>
<gene>
    <name evidence="8" type="ORF">BO78DRAFT_385984</name>
</gene>
<reference evidence="8 9" key="1">
    <citation type="submission" date="2018-02" db="EMBL/GenBank/DDBJ databases">
        <title>The genomes of Aspergillus section Nigri reveals drivers in fungal speciation.</title>
        <authorList>
            <consortium name="DOE Joint Genome Institute"/>
            <person name="Vesth T.C."/>
            <person name="Nybo J."/>
            <person name="Theobald S."/>
            <person name="Brandl J."/>
            <person name="Frisvad J.C."/>
            <person name="Nielsen K.F."/>
            <person name="Lyhne E.K."/>
            <person name="Kogle M.E."/>
            <person name="Kuo A."/>
            <person name="Riley R."/>
            <person name="Clum A."/>
            <person name="Nolan M."/>
            <person name="Lipzen A."/>
            <person name="Salamov A."/>
            <person name="Henrissat B."/>
            <person name="Wiebenga A."/>
            <person name="De vries R.P."/>
            <person name="Grigoriev I.V."/>
            <person name="Mortensen U.H."/>
            <person name="Andersen M.R."/>
            <person name="Baker S.E."/>
        </authorList>
    </citation>
    <scope>NUCLEOTIDE SEQUENCE [LARGE SCALE GENOMIC DNA]</scope>
    <source>
        <strain evidence="8 9">CBS 121057</strain>
    </source>
</reference>
<feature type="domain" description="Amidase" evidence="7">
    <location>
        <begin position="90"/>
        <end position="553"/>
    </location>
</feature>
<dbReference type="VEuPathDB" id="FungiDB:BO78DRAFT_385984"/>
<feature type="active site" description="Acyl-ester intermediate" evidence="5">
    <location>
        <position position="244"/>
    </location>
</feature>
<evidence type="ECO:0000313" key="9">
    <source>
        <dbReference type="Proteomes" id="UP000248423"/>
    </source>
</evidence>
<dbReference type="OrthoDB" id="6428749at2759"/>
<evidence type="ECO:0000256" key="4">
    <source>
        <dbReference type="ARBA" id="ARBA00022801"/>
    </source>
</evidence>
<feature type="active site" description="Charge relay system" evidence="5">
    <location>
        <position position="220"/>
    </location>
</feature>
<evidence type="ECO:0000256" key="3">
    <source>
        <dbReference type="ARBA" id="ARBA00012922"/>
    </source>
</evidence>
<name>A0A319ELK2_ASPSB</name>
<dbReference type="STRING" id="1448318.A0A319ELK2"/>
<dbReference type="PIRSF" id="PIRSF001221">
    <property type="entry name" value="Amidase_fungi"/>
    <property type="match status" value="1"/>
</dbReference>
<dbReference type="Proteomes" id="UP000248423">
    <property type="component" value="Unassembled WGS sequence"/>
</dbReference>
<protein>
    <recommendedName>
        <fullName evidence="3">amidase</fullName>
        <ecNumber evidence="3">3.5.1.4</ecNumber>
    </recommendedName>
</protein>
<dbReference type="AlphaFoldDB" id="A0A319ELK2"/>
<comment type="catalytic activity">
    <reaction evidence="1">
        <text>a monocarboxylic acid amide + H2O = a monocarboxylate + NH4(+)</text>
        <dbReference type="Rhea" id="RHEA:12020"/>
        <dbReference type="ChEBI" id="CHEBI:15377"/>
        <dbReference type="ChEBI" id="CHEBI:28938"/>
        <dbReference type="ChEBI" id="CHEBI:35757"/>
        <dbReference type="ChEBI" id="CHEBI:83628"/>
        <dbReference type="EC" id="3.5.1.4"/>
    </reaction>
</comment>
<dbReference type="InterPro" id="IPR036928">
    <property type="entry name" value="AS_sf"/>
</dbReference>
<feature type="binding site" evidence="6">
    <location>
        <position position="220"/>
    </location>
    <ligand>
        <name>substrate</name>
    </ligand>
</feature>
<dbReference type="GO" id="GO:0004040">
    <property type="term" value="F:amidase activity"/>
    <property type="evidence" value="ECO:0007669"/>
    <property type="project" value="UniProtKB-EC"/>
</dbReference>
<dbReference type="PANTHER" id="PTHR46072">
    <property type="entry name" value="AMIDASE-RELATED-RELATED"/>
    <property type="match status" value="1"/>
</dbReference>
<dbReference type="EMBL" id="KZ826341">
    <property type="protein sequence ID" value="PYI07558.1"/>
    <property type="molecule type" value="Genomic_DNA"/>
</dbReference>
<dbReference type="InterPro" id="IPR020556">
    <property type="entry name" value="Amidase_CS"/>
</dbReference>
<dbReference type="Pfam" id="PF01425">
    <property type="entry name" value="Amidase"/>
    <property type="match status" value="1"/>
</dbReference>
<evidence type="ECO:0000256" key="2">
    <source>
        <dbReference type="ARBA" id="ARBA00009199"/>
    </source>
</evidence>
<evidence type="ECO:0000259" key="7">
    <source>
        <dbReference type="Pfam" id="PF01425"/>
    </source>
</evidence>
<evidence type="ECO:0000256" key="6">
    <source>
        <dbReference type="PIRSR" id="PIRSR001221-2"/>
    </source>
</evidence>
<dbReference type="PROSITE" id="PS00571">
    <property type="entry name" value="AMIDASES"/>
    <property type="match status" value="1"/>
</dbReference>
<accession>A0A319ELK2</accession>
<comment type="similarity">
    <text evidence="2">Belongs to the amidase family.</text>
</comment>
<dbReference type="PANTHER" id="PTHR46072:SF4">
    <property type="entry name" value="AMIDASE C550.07-RELATED"/>
    <property type="match status" value="1"/>
</dbReference>
<sequence>MTQTKIQPETPTCNGPCCKAARKYCAHRDATVEQTWPGLHETVLSWGPLPRNVTSLPKRIMSEREIVITEKTPETLVAELAQGELKSVDVARAFLNRAALAQELVNCITELLPDEALQRAQQLDDYFQAHGKPIGPLHGLPISVKEHMAMKDKTHDAGWCAWAERRAEENSHILDILWNAGAVFYARTTQPQALMQLETDNNLTGVTVNPFNRDLTCGGSSGGEGALIGFRGSCLGVGTDIGGSIRSPCANQGLYGLRPSALRLPLHGKGAIMLGNESILGVIGPMSTSLEGVKLFVKTILAAKPWLREPSLLAMPWRDDVSHFPSQNDRPRIRVGVMWNDGVVQPHPPIRRAMETLVQKLEKVDGVELVPWKPYKHAEAWQIISQLYYVDGGATLRQTAAESGELVLPMTEWILSQNKNNGRVLTPSEIWTLTRRREAYRMEYADHWNQTATETGDEANPVDVILCPAGPGAAPPHGHARYWTYTAVWNLLDYPAMVFPVTAVDPELDQPAVDFMAMNYEDEWNSRIYKPELYADAPVSLQLVARRHQDEKVVEALEYLQQYF</sequence>